<keyword evidence="2" id="KW-1185">Reference proteome</keyword>
<proteinExistence type="predicted"/>
<evidence type="ECO:0000313" key="2">
    <source>
        <dbReference type="Proteomes" id="UP001197974"/>
    </source>
</evidence>
<reference evidence="1 2" key="1">
    <citation type="submission" date="2023-06" db="EMBL/GenBank/DDBJ databases">
        <title>Five Gram-positive bacteria isolated from mangrove sediments in Shenzhen, Guangdong, China.</title>
        <authorList>
            <person name="Yu S."/>
            <person name="Zheng W."/>
            <person name="Huang Y."/>
        </authorList>
    </citation>
    <scope>NUCLEOTIDE SEQUENCE [LARGE SCALE GENOMIC DNA]</scope>
    <source>
        <strain evidence="1 2">SaN35-3</strain>
    </source>
</reference>
<dbReference type="RefSeq" id="WP_226542756.1">
    <property type="nucleotide sequence ID" value="NZ_CP129013.1"/>
</dbReference>
<evidence type="ECO:0000313" key="1">
    <source>
        <dbReference type="EMBL" id="WLR42193.1"/>
    </source>
</evidence>
<name>A0ABY9JUM8_9BACI</name>
<accession>A0ABY9JUM8</accession>
<protein>
    <submittedName>
        <fullName evidence="1">Uncharacterized protein</fullName>
    </submittedName>
</protein>
<dbReference type="Proteomes" id="UP001197974">
    <property type="component" value="Chromosome"/>
</dbReference>
<gene>
    <name evidence="1" type="ORF">LC087_15835</name>
</gene>
<organism evidence="1 2">
    <name type="scientific">Bacillus carboniphilus</name>
    <dbReference type="NCBI Taxonomy" id="86663"/>
    <lineage>
        <taxon>Bacteria</taxon>
        <taxon>Bacillati</taxon>
        <taxon>Bacillota</taxon>
        <taxon>Bacilli</taxon>
        <taxon>Bacillales</taxon>
        <taxon>Bacillaceae</taxon>
        <taxon>Bacillus</taxon>
    </lineage>
</organism>
<sequence>MLWIVTQNNDSFVNVKEVTVKGKNIIGIIGSEALDQWSKTLGKYESKERALEILEELFMKMDENDGFYITFTMPEK</sequence>
<dbReference type="EMBL" id="CP129013">
    <property type="protein sequence ID" value="WLR42193.1"/>
    <property type="molecule type" value="Genomic_DNA"/>
</dbReference>